<name>A0A090EV67_MESPL</name>
<dbReference type="AlphaFoldDB" id="A0A090EV67"/>
<sequence length="55" mass="6404">MALGRHDRSVSMKSTDPARRDARITERVLDDKLFEAFQVLSTSLFQCSYSARRKR</sequence>
<proteinExistence type="predicted"/>
<accession>A0A090EV67</accession>
<protein>
    <submittedName>
        <fullName evidence="1">Uncharacterized protein</fullName>
    </submittedName>
</protein>
<dbReference type="EMBL" id="CCNB01000012">
    <property type="protein sequence ID" value="CDX35356.1"/>
    <property type="molecule type" value="Genomic_DNA"/>
</dbReference>
<evidence type="ECO:0000313" key="2">
    <source>
        <dbReference type="Proteomes" id="UP000046373"/>
    </source>
</evidence>
<reference evidence="1 2" key="1">
    <citation type="submission" date="2014-08" db="EMBL/GenBank/DDBJ databases">
        <authorList>
            <person name="Moulin Lionel"/>
        </authorList>
    </citation>
    <scope>NUCLEOTIDE SEQUENCE [LARGE SCALE GENOMIC DNA]</scope>
</reference>
<gene>
    <name evidence="1" type="ORF">MPLDJ20_20150</name>
</gene>
<evidence type="ECO:0000313" key="1">
    <source>
        <dbReference type="EMBL" id="CDX35356.1"/>
    </source>
</evidence>
<dbReference type="Proteomes" id="UP000046373">
    <property type="component" value="Unassembled WGS sequence"/>
</dbReference>
<organism evidence="1 2">
    <name type="scientific">Mesorhizobium plurifarium</name>
    <dbReference type="NCBI Taxonomy" id="69974"/>
    <lineage>
        <taxon>Bacteria</taxon>
        <taxon>Pseudomonadati</taxon>
        <taxon>Pseudomonadota</taxon>
        <taxon>Alphaproteobacteria</taxon>
        <taxon>Hyphomicrobiales</taxon>
        <taxon>Phyllobacteriaceae</taxon>
        <taxon>Mesorhizobium</taxon>
    </lineage>
</organism>